<keyword evidence="2" id="KW-1185">Reference proteome</keyword>
<organism evidence="1 2">
    <name type="scientific">Acacia crassicarpa</name>
    <name type="common">northern wattle</name>
    <dbReference type="NCBI Taxonomy" id="499986"/>
    <lineage>
        <taxon>Eukaryota</taxon>
        <taxon>Viridiplantae</taxon>
        <taxon>Streptophyta</taxon>
        <taxon>Embryophyta</taxon>
        <taxon>Tracheophyta</taxon>
        <taxon>Spermatophyta</taxon>
        <taxon>Magnoliopsida</taxon>
        <taxon>eudicotyledons</taxon>
        <taxon>Gunneridae</taxon>
        <taxon>Pentapetalae</taxon>
        <taxon>rosids</taxon>
        <taxon>fabids</taxon>
        <taxon>Fabales</taxon>
        <taxon>Fabaceae</taxon>
        <taxon>Caesalpinioideae</taxon>
        <taxon>mimosoid clade</taxon>
        <taxon>Acacieae</taxon>
        <taxon>Acacia</taxon>
    </lineage>
</organism>
<name>A0AAE1MYY8_9FABA</name>
<gene>
    <name evidence="1" type="ORF">QN277_011518</name>
</gene>
<comment type="caution">
    <text evidence="1">The sequence shown here is derived from an EMBL/GenBank/DDBJ whole genome shotgun (WGS) entry which is preliminary data.</text>
</comment>
<accession>A0AAE1MYY8</accession>
<dbReference type="EMBL" id="JAWXYG010000002">
    <property type="protein sequence ID" value="KAK4279802.1"/>
    <property type="molecule type" value="Genomic_DNA"/>
</dbReference>
<evidence type="ECO:0000313" key="1">
    <source>
        <dbReference type="EMBL" id="KAK4279802.1"/>
    </source>
</evidence>
<protein>
    <submittedName>
        <fullName evidence="1">Uncharacterized protein</fullName>
    </submittedName>
</protein>
<reference evidence="1" key="1">
    <citation type="submission" date="2023-10" db="EMBL/GenBank/DDBJ databases">
        <title>Chromosome-level genome of the transformable northern wattle, Acacia crassicarpa.</title>
        <authorList>
            <person name="Massaro I."/>
            <person name="Sinha N.R."/>
            <person name="Poethig S."/>
            <person name="Leichty A.R."/>
        </authorList>
    </citation>
    <scope>NUCLEOTIDE SEQUENCE</scope>
    <source>
        <strain evidence="1">Acra3RX</strain>
        <tissue evidence="1">Leaf</tissue>
    </source>
</reference>
<dbReference type="AlphaFoldDB" id="A0AAE1MYY8"/>
<dbReference type="Proteomes" id="UP001293593">
    <property type="component" value="Unassembled WGS sequence"/>
</dbReference>
<proteinExistence type="predicted"/>
<evidence type="ECO:0000313" key="2">
    <source>
        <dbReference type="Proteomes" id="UP001293593"/>
    </source>
</evidence>
<sequence length="74" mass="8274">MVQNFYHENRPRVRDAAGILKGEAPLPLLPSCKPRVGVSLRPILPNDTEDILDVIGDRCNTNEAAYLTSRSHFD</sequence>